<proteinExistence type="predicted"/>
<name>A0A6A7RZ68_9PROT</name>
<comment type="caution">
    <text evidence="2">The sequence shown here is derived from an EMBL/GenBank/DDBJ whole genome shotgun (WGS) entry which is preliminary data.</text>
</comment>
<dbReference type="InterPro" id="IPR007712">
    <property type="entry name" value="RelE/ParE_toxin"/>
</dbReference>
<gene>
    <name evidence="2" type="ORF">CRU78_20645</name>
</gene>
<reference evidence="2 3" key="1">
    <citation type="submission" date="2017-09" db="EMBL/GenBank/DDBJ databases">
        <title>Metagenomic Analysis Reveals Denitrifying Candidatus Accumulibacter and Flanking Population as a Source of N2O.</title>
        <authorList>
            <person name="Gao H."/>
            <person name="Mao Y."/>
            <person name="Zhao X."/>
            <person name="Liu W.-T."/>
            <person name="Zhang T."/>
            <person name="Wells G."/>
        </authorList>
    </citation>
    <scope>NUCLEOTIDE SEQUENCE [LARGE SCALE GENOMIC DNA]</scope>
    <source>
        <strain evidence="2">CANDO_2_IC</strain>
    </source>
</reference>
<dbReference type="Proteomes" id="UP000342300">
    <property type="component" value="Unassembled WGS sequence"/>
</dbReference>
<protein>
    <submittedName>
        <fullName evidence="2">Type II toxin-antitoxin system mRNA interferase toxin, RelE/StbE family</fullName>
    </submittedName>
</protein>
<evidence type="ECO:0000256" key="1">
    <source>
        <dbReference type="ARBA" id="ARBA00022649"/>
    </source>
</evidence>
<accession>A0A6A7RZ68</accession>
<organism evidence="2 3">
    <name type="scientific">Candidatus Accumulibacter phosphatis</name>
    <dbReference type="NCBI Taxonomy" id="327160"/>
    <lineage>
        <taxon>Bacteria</taxon>
        <taxon>Pseudomonadati</taxon>
        <taxon>Pseudomonadota</taxon>
        <taxon>Betaproteobacteria</taxon>
        <taxon>Candidatus Accumulibacter</taxon>
    </lineage>
</organism>
<keyword evidence="1" id="KW-1277">Toxin-antitoxin system</keyword>
<dbReference type="AlphaFoldDB" id="A0A6A7RZ68"/>
<dbReference type="InterPro" id="IPR035093">
    <property type="entry name" value="RelE/ParE_toxin_dom_sf"/>
</dbReference>
<dbReference type="Gene3D" id="3.30.2310.20">
    <property type="entry name" value="RelE-like"/>
    <property type="match status" value="1"/>
</dbReference>
<evidence type="ECO:0000313" key="3">
    <source>
        <dbReference type="Proteomes" id="UP000342300"/>
    </source>
</evidence>
<dbReference type="EMBL" id="PDHS01000623">
    <property type="protein sequence ID" value="MQM32761.1"/>
    <property type="molecule type" value="Genomic_DNA"/>
</dbReference>
<evidence type="ECO:0000313" key="2">
    <source>
        <dbReference type="EMBL" id="MQM32761.1"/>
    </source>
</evidence>
<sequence>MWNYIAKENARAAVQMDQLFSDAAARLAEYPHLGRPDRGTREPIPHDSYRLGYEVAGETLWILALVHTSRRWPPERN</sequence>
<dbReference type="Pfam" id="PF05016">
    <property type="entry name" value="ParE_toxin"/>
    <property type="match status" value="1"/>
</dbReference>